<evidence type="ECO:0000256" key="10">
    <source>
        <dbReference type="ARBA" id="ARBA00022643"/>
    </source>
</evidence>
<keyword evidence="12" id="KW-0560">Oxidoreductase</keyword>
<dbReference type="RefSeq" id="WP_091270923.1">
    <property type="nucleotide sequence ID" value="NZ_FAOZ01000001.1"/>
</dbReference>
<dbReference type="GO" id="GO:1990663">
    <property type="term" value="F:dihydroorotate dehydrogenase (fumarate) activity"/>
    <property type="evidence" value="ECO:0007669"/>
    <property type="project" value="UniProtKB-EC"/>
</dbReference>
<dbReference type="Pfam" id="PF01180">
    <property type="entry name" value="DHO_dh"/>
    <property type="match status" value="1"/>
</dbReference>
<dbReference type="PIRSF" id="PIRSF000164">
    <property type="entry name" value="DHO_oxidase"/>
    <property type="match status" value="1"/>
</dbReference>
<dbReference type="UniPathway" id="UPA00070"/>
<evidence type="ECO:0000256" key="2">
    <source>
        <dbReference type="ARBA" id="ARBA00001917"/>
    </source>
</evidence>
<keyword evidence="10" id="KW-0288">FMN</keyword>
<dbReference type="SUPFAM" id="SSF51395">
    <property type="entry name" value="FMN-linked oxidoreductases"/>
    <property type="match status" value="1"/>
</dbReference>
<keyword evidence="11" id="KW-0665">Pyrimidine biosynthesis</keyword>
<evidence type="ECO:0000256" key="6">
    <source>
        <dbReference type="ARBA" id="ARBA00011738"/>
    </source>
</evidence>
<dbReference type="GO" id="GO:0006207">
    <property type="term" value="P:'de novo' pyrimidine nucleobase biosynthetic process"/>
    <property type="evidence" value="ECO:0007669"/>
    <property type="project" value="TreeGrafter"/>
</dbReference>
<dbReference type="CDD" id="cd04741">
    <property type="entry name" value="DHOD_1A_like"/>
    <property type="match status" value="1"/>
</dbReference>
<comment type="catalytic activity">
    <reaction evidence="1">
        <text>(S)-dihydroorotate + fumarate = orotate + succinate</text>
        <dbReference type="Rhea" id="RHEA:30059"/>
        <dbReference type="ChEBI" id="CHEBI:29806"/>
        <dbReference type="ChEBI" id="CHEBI:30031"/>
        <dbReference type="ChEBI" id="CHEBI:30839"/>
        <dbReference type="ChEBI" id="CHEBI:30864"/>
        <dbReference type="EC" id="1.3.98.1"/>
    </reaction>
</comment>
<dbReference type="InterPro" id="IPR023359">
    <property type="entry name" value="Dihydro_DH_chainA_dom2"/>
</dbReference>
<dbReference type="Proteomes" id="UP000198802">
    <property type="component" value="Unassembled WGS sequence"/>
</dbReference>
<accession>A0A0S4QEB0</accession>
<keyword evidence="15" id="KW-1185">Reference proteome</keyword>
<evidence type="ECO:0000256" key="4">
    <source>
        <dbReference type="ARBA" id="ARBA00004725"/>
    </source>
</evidence>
<evidence type="ECO:0000256" key="8">
    <source>
        <dbReference type="ARBA" id="ARBA00022490"/>
    </source>
</evidence>
<evidence type="ECO:0000256" key="9">
    <source>
        <dbReference type="ARBA" id="ARBA00022630"/>
    </source>
</evidence>
<evidence type="ECO:0000313" key="15">
    <source>
        <dbReference type="Proteomes" id="UP000198802"/>
    </source>
</evidence>
<reference evidence="15" key="1">
    <citation type="submission" date="2015-11" db="EMBL/GenBank/DDBJ databases">
        <authorList>
            <person name="Varghese N."/>
        </authorList>
    </citation>
    <scope>NUCLEOTIDE SEQUENCE [LARGE SCALE GENOMIC DNA]</scope>
    <source>
        <strain evidence="15">DSM 45899</strain>
    </source>
</reference>
<dbReference type="PANTHER" id="PTHR48109:SF1">
    <property type="entry name" value="DIHYDROOROTATE DEHYDROGENASE (FUMARATE)"/>
    <property type="match status" value="1"/>
</dbReference>
<organism evidence="14 15">
    <name type="scientific">Parafrankia irregularis</name>
    <dbReference type="NCBI Taxonomy" id="795642"/>
    <lineage>
        <taxon>Bacteria</taxon>
        <taxon>Bacillati</taxon>
        <taxon>Actinomycetota</taxon>
        <taxon>Actinomycetes</taxon>
        <taxon>Frankiales</taxon>
        <taxon>Frankiaceae</taxon>
        <taxon>Parafrankia</taxon>
    </lineage>
</organism>
<feature type="domain" description="Dihydroorotate dehydrogenase catalytic" evidence="13">
    <location>
        <begin position="27"/>
        <end position="311"/>
    </location>
</feature>
<evidence type="ECO:0000256" key="5">
    <source>
        <dbReference type="ARBA" id="ARBA00008008"/>
    </source>
</evidence>
<keyword evidence="9" id="KW-0285">Flavoprotein</keyword>
<dbReference type="Gene3D" id="3.20.20.70">
    <property type="entry name" value="Aldolase class I"/>
    <property type="match status" value="1"/>
</dbReference>
<proteinExistence type="inferred from homology"/>
<comment type="subcellular location">
    <subcellularLocation>
        <location evidence="3">Cytoplasm</location>
    </subcellularLocation>
</comment>
<evidence type="ECO:0000259" key="13">
    <source>
        <dbReference type="Pfam" id="PF01180"/>
    </source>
</evidence>
<comment type="similarity">
    <text evidence="5">Belongs to the dihydroorotate dehydrogenase family. Type 1 subfamily.</text>
</comment>
<dbReference type="GO" id="GO:0044205">
    <property type="term" value="P:'de novo' UMP biosynthetic process"/>
    <property type="evidence" value="ECO:0007669"/>
    <property type="project" value="UniProtKB-UniPathway"/>
</dbReference>
<comment type="pathway">
    <text evidence="4">Pyrimidine metabolism; UMP biosynthesis via de novo pathway.</text>
</comment>
<dbReference type="PANTHER" id="PTHR48109">
    <property type="entry name" value="DIHYDROOROTATE DEHYDROGENASE (QUINONE), MITOCHONDRIAL-RELATED"/>
    <property type="match status" value="1"/>
</dbReference>
<name>A0A0S4QEB0_9ACTN</name>
<evidence type="ECO:0000256" key="11">
    <source>
        <dbReference type="ARBA" id="ARBA00022975"/>
    </source>
</evidence>
<comment type="cofactor">
    <cofactor evidence="2">
        <name>FMN</name>
        <dbReference type="ChEBI" id="CHEBI:58210"/>
    </cofactor>
</comment>
<protein>
    <recommendedName>
        <fullName evidence="7">dihydroorotate oxidase (fumarate)</fullName>
        <ecNumber evidence="7">1.3.98.1</ecNumber>
    </recommendedName>
</protein>
<dbReference type="EMBL" id="FAOZ01000001">
    <property type="protein sequence ID" value="CUU53931.1"/>
    <property type="molecule type" value="Genomic_DNA"/>
</dbReference>
<dbReference type="AlphaFoldDB" id="A0A0S4QEB0"/>
<dbReference type="InterPro" id="IPR033886">
    <property type="entry name" value="DHOD_1A"/>
</dbReference>
<dbReference type="InterPro" id="IPR012135">
    <property type="entry name" value="Dihydroorotate_DH_1_2"/>
</dbReference>
<keyword evidence="8" id="KW-0963">Cytoplasm</keyword>
<dbReference type="InterPro" id="IPR050074">
    <property type="entry name" value="DHO_dehydrogenase"/>
</dbReference>
<gene>
    <name evidence="14" type="ORF">Ga0074812_101432</name>
</gene>
<dbReference type="EC" id="1.3.98.1" evidence="7"/>
<evidence type="ECO:0000256" key="1">
    <source>
        <dbReference type="ARBA" id="ARBA00001694"/>
    </source>
</evidence>
<evidence type="ECO:0000313" key="14">
    <source>
        <dbReference type="EMBL" id="CUU53931.1"/>
    </source>
</evidence>
<dbReference type="GO" id="GO:0005737">
    <property type="term" value="C:cytoplasm"/>
    <property type="evidence" value="ECO:0007669"/>
    <property type="project" value="UniProtKB-SubCell"/>
</dbReference>
<evidence type="ECO:0000256" key="12">
    <source>
        <dbReference type="ARBA" id="ARBA00023002"/>
    </source>
</evidence>
<dbReference type="InterPro" id="IPR005720">
    <property type="entry name" value="Dihydroorotate_DH_cat"/>
</dbReference>
<evidence type="ECO:0000256" key="3">
    <source>
        <dbReference type="ARBA" id="ARBA00004496"/>
    </source>
</evidence>
<sequence length="338" mass="34703">MGENDRDVASAGQDTQPAAAPVAAEFVVAGVAFEHPIMNAAGTCKTLADVTALARSAASAVVVGSITRDARAGNSGEVYWSGPGGSLNALGLPNRGISYYREQLPAMVDAAHNHAKPLVVSVAGFAADEYADLARVAADAGADLIELNLACPNVWDGGQQKRIACFDPGQTEAICAAVEAALAAASRPAPPYGVKLSPFSDPEALGELAGLLARRSGVSGGPRFVTAINTFPNALVLDDRLRPVLDVGLAGLSGAALKPVGLGQVRQLRRLLPERMDIIGVAGVQNGRDVVDYLAAGARVVQSATAFWNRGEDPTVFGDILSDWIDTKELAAAQAAAG</sequence>
<comment type="subunit">
    <text evidence="6">Homodimer.</text>
</comment>
<dbReference type="Gene3D" id="2.30.26.10">
    <property type="entry name" value="Dihydroorotate Dehydrogenase A, chain A, domain 2"/>
    <property type="match status" value="1"/>
</dbReference>
<evidence type="ECO:0000256" key="7">
    <source>
        <dbReference type="ARBA" id="ARBA00011911"/>
    </source>
</evidence>
<dbReference type="InterPro" id="IPR013785">
    <property type="entry name" value="Aldolase_TIM"/>
</dbReference>